<reference evidence="3" key="1">
    <citation type="journal article" date="2014" name="Front. Microbiol.">
        <title>High frequency of phylogenetically diverse reductive dehalogenase-homologous genes in deep subseafloor sedimentary metagenomes.</title>
        <authorList>
            <person name="Kawai M."/>
            <person name="Futagami T."/>
            <person name="Toyoda A."/>
            <person name="Takaki Y."/>
            <person name="Nishi S."/>
            <person name="Hori S."/>
            <person name="Arai W."/>
            <person name="Tsubouchi T."/>
            <person name="Morono Y."/>
            <person name="Uchiyama I."/>
            <person name="Ito T."/>
            <person name="Fujiyama A."/>
            <person name="Inagaki F."/>
            <person name="Takami H."/>
        </authorList>
    </citation>
    <scope>NUCLEOTIDE SEQUENCE</scope>
    <source>
        <strain evidence="3">Expedition CK06-06</strain>
    </source>
</reference>
<dbReference type="EMBL" id="BART01007633">
    <property type="protein sequence ID" value="GAG60854.1"/>
    <property type="molecule type" value="Genomic_DNA"/>
</dbReference>
<accession>X0YVS1</accession>
<proteinExistence type="predicted"/>
<dbReference type="InterPro" id="IPR011011">
    <property type="entry name" value="Znf_FYVE_PHD"/>
</dbReference>
<comment type="caution">
    <text evidence="3">The sequence shown here is derived from an EMBL/GenBank/DDBJ whole genome shotgun (WGS) entry which is preliminary data.</text>
</comment>
<dbReference type="SUPFAM" id="SSF57903">
    <property type="entry name" value="FYVE/PHD zinc finger"/>
    <property type="match status" value="1"/>
</dbReference>
<sequence length="215" mass="24318">MPVNNIPGSPVSILMIFILLLYLIFNVFGVFLKSKRSNGVVKKKFLHFSVGNLLFIVFFLLEVLIPIAIVRPFMRIGEISGILIVYRALREVPEKSVQKPAKKEVKVEDGLFRLLKRPAQITEEEVIFHMEKKICLVCKGKVGGFNTYICTSCNVLYCETCAKTLANLENVCWVCDSAIDPSKPVELYEKEEGEEIKVSKEAPEKPEILDVPPKK</sequence>
<keyword evidence="2" id="KW-0812">Transmembrane</keyword>
<feature type="transmembrane region" description="Helical" evidence="2">
    <location>
        <begin position="53"/>
        <end position="74"/>
    </location>
</feature>
<feature type="region of interest" description="Disordered" evidence="1">
    <location>
        <begin position="196"/>
        <end position="215"/>
    </location>
</feature>
<feature type="transmembrane region" description="Helical" evidence="2">
    <location>
        <begin position="12"/>
        <end position="32"/>
    </location>
</feature>
<evidence type="ECO:0000256" key="1">
    <source>
        <dbReference type="SAM" id="MobiDB-lite"/>
    </source>
</evidence>
<dbReference type="AlphaFoldDB" id="X0YVS1"/>
<keyword evidence="2" id="KW-0472">Membrane</keyword>
<protein>
    <submittedName>
        <fullName evidence="3">Uncharacterized protein</fullName>
    </submittedName>
</protein>
<evidence type="ECO:0000313" key="3">
    <source>
        <dbReference type="EMBL" id="GAG60854.1"/>
    </source>
</evidence>
<name>X0YVS1_9ZZZZ</name>
<gene>
    <name evidence="3" type="ORF">S01H4_17345</name>
</gene>
<keyword evidence="2" id="KW-1133">Transmembrane helix</keyword>
<organism evidence="3">
    <name type="scientific">marine sediment metagenome</name>
    <dbReference type="NCBI Taxonomy" id="412755"/>
    <lineage>
        <taxon>unclassified sequences</taxon>
        <taxon>metagenomes</taxon>
        <taxon>ecological metagenomes</taxon>
    </lineage>
</organism>
<evidence type="ECO:0000256" key="2">
    <source>
        <dbReference type="SAM" id="Phobius"/>
    </source>
</evidence>